<dbReference type="Proteomes" id="UP001253458">
    <property type="component" value="Unassembled WGS sequence"/>
</dbReference>
<dbReference type="RefSeq" id="WP_209817485.1">
    <property type="nucleotide sequence ID" value="NZ_JAVDTL010000002.1"/>
</dbReference>
<dbReference type="EMBL" id="JAVDTS010000002">
    <property type="protein sequence ID" value="MDR6836574.1"/>
    <property type="molecule type" value="Genomic_DNA"/>
</dbReference>
<dbReference type="NCBIfam" id="TIGR03184">
    <property type="entry name" value="DNA_S_dndE"/>
    <property type="match status" value="1"/>
</dbReference>
<evidence type="ECO:0000313" key="3">
    <source>
        <dbReference type="Proteomes" id="UP001249076"/>
    </source>
</evidence>
<evidence type="ECO:0000313" key="1">
    <source>
        <dbReference type="EMBL" id="MDR6766488.1"/>
    </source>
</evidence>
<comment type="caution">
    <text evidence="1">The sequence shown here is derived from an EMBL/GenBank/DDBJ whole genome shotgun (WGS) entry which is preliminary data.</text>
</comment>
<accession>A0AAJ2F3S0</accession>
<dbReference type="Gene3D" id="1.10.1220.160">
    <property type="entry name" value="DNA sulphur modification protein DndE"/>
    <property type="match status" value="1"/>
</dbReference>
<evidence type="ECO:0000313" key="4">
    <source>
        <dbReference type="Proteomes" id="UP001253458"/>
    </source>
</evidence>
<dbReference type="Pfam" id="PF08870">
    <property type="entry name" value="DndE"/>
    <property type="match status" value="1"/>
</dbReference>
<proteinExistence type="predicted"/>
<dbReference type="InterPro" id="IPR038472">
    <property type="entry name" value="DndE_sf"/>
</dbReference>
<evidence type="ECO:0000313" key="2">
    <source>
        <dbReference type="EMBL" id="MDR6836574.1"/>
    </source>
</evidence>
<gene>
    <name evidence="1" type="ORF">J2W88_001753</name>
    <name evidence="2" type="ORF">J2W93_001402</name>
</gene>
<dbReference type="Proteomes" id="UP001249076">
    <property type="component" value="Unassembled WGS sequence"/>
</dbReference>
<sequence>MSVLIDRVKLTAAAKQQLSTLKRRTGIEHYNVIGRHALCASLANKTKVPNETLQFSGGLEIDWKTFAGDAELTFTNLLIMRALADEGDTGSMAVRKVLHAHLHRGLGYLASDPDSLSIDRF</sequence>
<dbReference type="AlphaFoldDB" id="A0AAJ2F3S0"/>
<name>A0AAJ2F3S0_ACIDE</name>
<dbReference type="EMBL" id="JAVDTL010000002">
    <property type="protein sequence ID" value="MDR6766488.1"/>
    <property type="molecule type" value="Genomic_DNA"/>
</dbReference>
<protein>
    <submittedName>
        <fullName evidence="1">DNA sulfur modification protein DndE</fullName>
    </submittedName>
</protein>
<keyword evidence="3" id="KW-1185">Reference proteome</keyword>
<reference evidence="1 3" key="1">
    <citation type="submission" date="2023-07" db="EMBL/GenBank/DDBJ databases">
        <title>Sorghum-associated microbial communities from plants grown in Nebraska, USA.</title>
        <authorList>
            <person name="Schachtman D."/>
        </authorList>
    </citation>
    <scope>NUCLEOTIDE SEQUENCE</scope>
    <source>
        <strain evidence="2 3">BE105</strain>
        <strain evidence="1">BE69</strain>
    </source>
</reference>
<organism evidence="1 4">
    <name type="scientific">Acidovorax delafieldii</name>
    <name type="common">Pseudomonas delafieldii</name>
    <dbReference type="NCBI Taxonomy" id="47920"/>
    <lineage>
        <taxon>Bacteria</taxon>
        <taxon>Pseudomonadati</taxon>
        <taxon>Pseudomonadota</taxon>
        <taxon>Betaproteobacteria</taxon>
        <taxon>Burkholderiales</taxon>
        <taxon>Comamonadaceae</taxon>
        <taxon>Acidovorax</taxon>
    </lineage>
</organism>
<dbReference type="InterPro" id="IPR014969">
    <property type="entry name" value="DNA_S_DndE"/>
</dbReference>